<evidence type="ECO:0000313" key="6">
    <source>
        <dbReference type="EMBL" id="OGF11948.1"/>
    </source>
</evidence>
<comment type="function">
    <text evidence="3">Required for maturation of 30S ribosomal subunits.</text>
</comment>
<evidence type="ECO:0000259" key="4">
    <source>
        <dbReference type="Pfam" id="PF02576"/>
    </source>
</evidence>
<dbReference type="Gene3D" id="3.30.300.70">
    <property type="entry name" value="RimP-like superfamily, N-terminal"/>
    <property type="match status" value="1"/>
</dbReference>
<dbReference type="PANTHER" id="PTHR33867">
    <property type="entry name" value="RIBOSOME MATURATION FACTOR RIMP"/>
    <property type="match status" value="1"/>
</dbReference>
<dbReference type="InterPro" id="IPR028998">
    <property type="entry name" value="RimP_C"/>
</dbReference>
<dbReference type="GO" id="GO:0005829">
    <property type="term" value="C:cytosol"/>
    <property type="evidence" value="ECO:0007669"/>
    <property type="project" value="TreeGrafter"/>
</dbReference>
<evidence type="ECO:0000256" key="2">
    <source>
        <dbReference type="ARBA" id="ARBA00022517"/>
    </source>
</evidence>
<dbReference type="Pfam" id="PF17384">
    <property type="entry name" value="DUF150_C"/>
    <property type="match status" value="1"/>
</dbReference>
<comment type="similarity">
    <text evidence="3">Belongs to the RimP family.</text>
</comment>
<gene>
    <name evidence="3" type="primary">rimP</name>
    <name evidence="6" type="ORF">A2024_02870</name>
</gene>
<sequence length="160" mass="17636">MELNPTAEEIIAKIKELARPLAGEMGLELVDVEYKAGGDFLRVFIDRPGQGVSMEDCSGLSRRISAELDASDPIPQPYNLEVSSPGLDRPLKRAEDFLRYAGRPVKVVISQPLNGQNTFIGHIGDVQNGMVKIVLKDQASVWLPLAQIKKARLEVELKKT</sequence>
<dbReference type="SUPFAM" id="SSF74942">
    <property type="entry name" value="YhbC-like, C-terminal domain"/>
    <property type="match status" value="1"/>
</dbReference>
<dbReference type="PANTHER" id="PTHR33867:SF1">
    <property type="entry name" value="RIBOSOME MATURATION FACTOR RIMP"/>
    <property type="match status" value="1"/>
</dbReference>
<dbReference type="Proteomes" id="UP000177230">
    <property type="component" value="Unassembled WGS sequence"/>
</dbReference>
<comment type="subcellular location">
    <subcellularLocation>
        <location evidence="3">Cytoplasm</location>
    </subcellularLocation>
</comment>
<dbReference type="Gene3D" id="2.30.30.180">
    <property type="entry name" value="Ribosome maturation factor RimP, C-terminal domain"/>
    <property type="match status" value="1"/>
</dbReference>
<dbReference type="InterPro" id="IPR003728">
    <property type="entry name" value="Ribosome_maturation_RimP"/>
</dbReference>
<dbReference type="HAMAP" id="MF_01077">
    <property type="entry name" value="RimP"/>
    <property type="match status" value="1"/>
</dbReference>
<comment type="caution">
    <text evidence="6">The sequence shown here is derived from an EMBL/GenBank/DDBJ whole genome shotgun (WGS) entry which is preliminary data.</text>
</comment>
<dbReference type="FunFam" id="3.30.300.70:FF:000001">
    <property type="entry name" value="Ribosome maturation factor RimP"/>
    <property type="match status" value="1"/>
</dbReference>
<evidence type="ECO:0000256" key="3">
    <source>
        <dbReference type="HAMAP-Rule" id="MF_01077"/>
    </source>
</evidence>
<evidence type="ECO:0000259" key="5">
    <source>
        <dbReference type="Pfam" id="PF17384"/>
    </source>
</evidence>
<dbReference type="Pfam" id="PF02576">
    <property type="entry name" value="RimP_N"/>
    <property type="match status" value="1"/>
</dbReference>
<name>A0A1F5RC20_9BACT</name>
<dbReference type="GO" id="GO:0006412">
    <property type="term" value="P:translation"/>
    <property type="evidence" value="ECO:0007669"/>
    <property type="project" value="TreeGrafter"/>
</dbReference>
<feature type="domain" description="Ribosome maturation factor RimP N-terminal" evidence="4">
    <location>
        <begin position="18"/>
        <end position="88"/>
    </location>
</feature>
<dbReference type="InterPro" id="IPR035956">
    <property type="entry name" value="RimP_N_sf"/>
</dbReference>
<dbReference type="EMBL" id="MFFM01000034">
    <property type="protein sequence ID" value="OGF11948.1"/>
    <property type="molecule type" value="Genomic_DNA"/>
</dbReference>
<evidence type="ECO:0000313" key="7">
    <source>
        <dbReference type="Proteomes" id="UP000177230"/>
    </source>
</evidence>
<keyword evidence="2 3" id="KW-0690">Ribosome biogenesis</keyword>
<protein>
    <recommendedName>
        <fullName evidence="3">Ribosome maturation factor RimP</fullName>
    </recommendedName>
</protein>
<dbReference type="InterPro" id="IPR036847">
    <property type="entry name" value="RimP_C_sf"/>
</dbReference>
<dbReference type="SUPFAM" id="SSF75420">
    <property type="entry name" value="YhbC-like, N-terminal domain"/>
    <property type="match status" value="1"/>
</dbReference>
<dbReference type="GO" id="GO:0000028">
    <property type="term" value="P:ribosomal small subunit assembly"/>
    <property type="evidence" value="ECO:0007669"/>
    <property type="project" value="TreeGrafter"/>
</dbReference>
<proteinExistence type="inferred from homology"/>
<feature type="domain" description="Ribosome maturation factor RimP C-terminal" evidence="5">
    <location>
        <begin position="91"/>
        <end position="156"/>
    </location>
</feature>
<accession>A0A1F5RC20</accession>
<reference evidence="6 7" key="1">
    <citation type="journal article" date="2016" name="Nat. Commun.">
        <title>Thousands of microbial genomes shed light on interconnected biogeochemical processes in an aquifer system.</title>
        <authorList>
            <person name="Anantharaman K."/>
            <person name="Brown C.T."/>
            <person name="Hug L.A."/>
            <person name="Sharon I."/>
            <person name="Castelle C.J."/>
            <person name="Probst A.J."/>
            <person name="Thomas B.C."/>
            <person name="Singh A."/>
            <person name="Wilkins M.J."/>
            <person name="Karaoz U."/>
            <person name="Brodie E.L."/>
            <person name="Williams K.H."/>
            <person name="Hubbard S.S."/>
            <person name="Banfield J.F."/>
        </authorList>
    </citation>
    <scope>NUCLEOTIDE SEQUENCE [LARGE SCALE GENOMIC DNA]</scope>
</reference>
<organism evidence="6 7">
    <name type="scientific">Candidatus Edwardsbacteria bacterium GWF2_54_11</name>
    <dbReference type="NCBI Taxonomy" id="1817851"/>
    <lineage>
        <taxon>Bacteria</taxon>
        <taxon>Candidatus Edwardsiibacteriota</taxon>
    </lineage>
</organism>
<keyword evidence="1 3" id="KW-0963">Cytoplasm</keyword>
<dbReference type="InterPro" id="IPR028989">
    <property type="entry name" value="RimP_N"/>
</dbReference>
<dbReference type="CDD" id="cd01734">
    <property type="entry name" value="YlxS_C"/>
    <property type="match status" value="1"/>
</dbReference>
<evidence type="ECO:0000256" key="1">
    <source>
        <dbReference type="ARBA" id="ARBA00022490"/>
    </source>
</evidence>
<dbReference type="AlphaFoldDB" id="A0A1F5RC20"/>